<feature type="compositionally biased region" description="Low complexity" evidence="1">
    <location>
        <begin position="37"/>
        <end position="50"/>
    </location>
</feature>
<evidence type="ECO:0000256" key="2">
    <source>
        <dbReference type="SAM" id="SignalP"/>
    </source>
</evidence>
<feature type="region of interest" description="Disordered" evidence="1">
    <location>
        <begin position="28"/>
        <end position="165"/>
    </location>
</feature>
<evidence type="ECO:0000313" key="4">
    <source>
        <dbReference type="Proteomes" id="UP001341281"/>
    </source>
</evidence>
<keyword evidence="2" id="KW-0732">Signal</keyword>
<dbReference type="EMBL" id="CP144746">
    <property type="protein sequence ID" value="WVZ57932.1"/>
    <property type="molecule type" value="Genomic_DNA"/>
</dbReference>
<dbReference type="AlphaFoldDB" id="A0AAQ3SPC6"/>
<feature type="signal peptide" evidence="2">
    <location>
        <begin position="1"/>
        <end position="29"/>
    </location>
</feature>
<feature type="chain" id="PRO_5042831933" evidence="2">
    <location>
        <begin position="30"/>
        <end position="312"/>
    </location>
</feature>
<feature type="compositionally biased region" description="Low complexity" evidence="1">
    <location>
        <begin position="113"/>
        <end position="131"/>
    </location>
</feature>
<name>A0AAQ3SPC6_PASNO</name>
<gene>
    <name evidence="3" type="ORF">U9M48_008260</name>
</gene>
<feature type="compositionally biased region" description="Pro residues" evidence="1">
    <location>
        <begin position="51"/>
        <end position="62"/>
    </location>
</feature>
<organism evidence="3 4">
    <name type="scientific">Paspalum notatum var. saurae</name>
    <dbReference type="NCBI Taxonomy" id="547442"/>
    <lineage>
        <taxon>Eukaryota</taxon>
        <taxon>Viridiplantae</taxon>
        <taxon>Streptophyta</taxon>
        <taxon>Embryophyta</taxon>
        <taxon>Tracheophyta</taxon>
        <taxon>Spermatophyta</taxon>
        <taxon>Magnoliopsida</taxon>
        <taxon>Liliopsida</taxon>
        <taxon>Poales</taxon>
        <taxon>Poaceae</taxon>
        <taxon>PACMAD clade</taxon>
        <taxon>Panicoideae</taxon>
        <taxon>Andropogonodae</taxon>
        <taxon>Paspaleae</taxon>
        <taxon>Paspalinae</taxon>
        <taxon>Paspalum</taxon>
    </lineage>
</organism>
<dbReference type="Proteomes" id="UP001341281">
    <property type="component" value="Chromosome 02"/>
</dbReference>
<accession>A0AAQ3SPC6</accession>
<keyword evidence="4" id="KW-1185">Reference proteome</keyword>
<dbReference type="InterPro" id="IPR010920">
    <property type="entry name" value="LSM_dom_sf"/>
</dbReference>
<protein>
    <submittedName>
        <fullName evidence="3">Uncharacterized protein</fullName>
    </submittedName>
</protein>
<reference evidence="3 4" key="1">
    <citation type="submission" date="2024-02" db="EMBL/GenBank/DDBJ databases">
        <title>High-quality chromosome-scale genome assembly of Pensacola bahiagrass (Paspalum notatum Flugge var. saurae).</title>
        <authorList>
            <person name="Vega J.M."/>
            <person name="Podio M."/>
            <person name="Orjuela J."/>
            <person name="Siena L.A."/>
            <person name="Pessino S.C."/>
            <person name="Combes M.C."/>
            <person name="Mariac C."/>
            <person name="Albertini E."/>
            <person name="Pupilli F."/>
            <person name="Ortiz J.P.A."/>
            <person name="Leblanc O."/>
        </authorList>
    </citation>
    <scope>NUCLEOTIDE SEQUENCE [LARGE SCALE GENOMIC DNA]</scope>
    <source>
        <strain evidence="3">R1</strain>
        <tissue evidence="3">Leaf</tissue>
    </source>
</reference>
<dbReference type="SUPFAM" id="SSF50182">
    <property type="entry name" value="Sm-like ribonucleoproteins"/>
    <property type="match status" value="1"/>
</dbReference>
<evidence type="ECO:0000313" key="3">
    <source>
        <dbReference type="EMBL" id="WVZ57932.1"/>
    </source>
</evidence>
<sequence length="312" mass="34069">MSAFRSWPPDVVWPPIVFVASTLVLRASASPPPRPAAAPSAHPGRHSLPSIPAPPICPPPDPAASTAPHRRCPPPAPKPLRRRPWGGGSQTRHRHAPRPAPPAAPPHRRQLGPRQAPSRPARSAPALPSCPVRSTHPRTQPSWRHPTPRPDAAQPEPLRARRGPGRGRLPHCLLLASLASTLNGLVPLQTLALHEAVGHLVKVELRTCKVYRGSMDNYEDCRSCQMGSILFTAKGGKCGQWIAGAHPHQRKQKFFGFRKHVVPKMNWPWGTLWHAKALAEPNSSRSHTPIHICVAYGLTIRNSSKGICVTHF</sequence>
<proteinExistence type="predicted"/>
<evidence type="ECO:0000256" key="1">
    <source>
        <dbReference type="SAM" id="MobiDB-lite"/>
    </source>
</evidence>